<name>A0A7C9TK38_9BURK</name>
<keyword evidence="2" id="KW-1185">Reference proteome</keyword>
<dbReference type="Proteomes" id="UP000484255">
    <property type="component" value="Unassembled WGS sequence"/>
</dbReference>
<dbReference type="InterPro" id="IPR053733">
    <property type="entry name" value="Heme_Transport_Util_sf"/>
</dbReference>
<dbReference type="Gene3D" id="3.40.1570.10">
    <property type="entry name" value="HemS/ChuS/ChuX like domains"/>
    <property type="match status" value="1"/>
</dbReference>
<dbReference type="SUPFAM" id="SSF144064">
    <property type="entry name" value="Heme iron utilization protein-like"/>
    <property type="match status" value="1"/>
</dbReference>
<dbReference type="RefSeq" id="WP_163457432.1">
    <property type="nucleotide sequence ID" value="NZ_JAAGOH010000010.1"/>
</dbReference>
<evidence type="ECO:0000313" key="2">
    <source>
        <dbReference type="Proteomes" id="UP000484255"/>
    </source>
</evidence>
<reference evidence="1 2" key="1">
    <citation type="submission" date="2020-02" db="EMBL/GenBank/DDBJ databases">
        <title>Ideonella bacterium strain TBM-1.</title>
        <authorList>
            <person name="Chen W.-M."/>
        </authorList>
    </citation>
    <scope>NUCLEOTIDE SEQUENCE [LARGE SCALE GENOMIC DNA]</scope>
    <source>
        <strain evidence="1 2">TBM-1</strain>
    </source>
</reference>
<protein>
    <submittedName>
        <fullName evidence="1">Uncharacterized protein</fullName>
    </submittedName>
</protein>
<dbReference type="AlphaFoldDB" id="A0A7C9TK38"/>
<dbReference type="EMBL" id="JAAGOH010000010">
    <property type="protein sequence ID" value="NDY91582.1"/>
    <property type="molecule type" value="Genomic_DNA"/>
</dbReference>
<evidence type="ECO:0000313" key="1">
    <source>
        <dbReference type="EMBL" id="NDY91582.1"/>
    </source>
</evidence>
<gene>
    <name evidence="1" type="ORF">G3A44_10335</name>
</gene>
<organism evidence="1 2">
    <name type="scientific">Ideonella livida</name>
    <dbReference type="NCBI Taxonomy" id="2707176"/>
    <lineage>
        <taxon>Bacteria</taxon>
        <taxon>Pseudomonadati</taxon>
        <taxon>Pseudomonadota</taxon>
        <taxon>Betaproteobacteria</taxon>
        <taxon>Burkholderiales</taxon>
        <taxon>Sphaerotilaceae</taxon>
        <taxon>Ideonella</taxon>
    </lineage>
</organism>
<sequence length="324" mass="34382">MNAPTPLSRQRAADPTLLGNDPLAWAARQADLPEGLWLALQTRQPAPTGPTALRLLRLQPSPEDLAAWTATPGLLPHLRLRWPAPWTGDRTVQATALSPLNCPLQAPLTLSPAARAAMPSCYLVIEQAPHGMRHSLRTYDPAGHPGLVLEVALEAGEALASLAARLCEPTPPLVPLAATPVHLPPAATWTELRQATQLPAWLAAQGQGWHGAVAALGRQAAQALETEGWGDLFALAAARGLDLQAQVLQTGLLATVALPANRLPRPGTWTPAALWRLALPTPRGLAQRLLASLPGPQAWMLLGPADHDRPSCPWQALLSVLAPR</sequence>
<proteinExistence type="predicted"/>
<comment type="caution">
    <text evidence="1">The sequence shown here is derived from an EMBL/GenBank/DDBJ whole genome shotgun (WGS) entry which is preliminary data.</text>
</comment>
<accession>A0A7C9TK38</accession>